<keyword evidence="7" id="KW-0406">Ion transport</keyword>
<evidence type="ECO:0000313" key="11">
    <source>
        <dbReference type="Proteomes" id="UP000050417"/>
    </source>
</evidence>
<evidence type="ECO:0000256" key="9">
    <source>
        <dbReference type="SAM" id="Phobius"/>
    </source>
</evidence>
<feature type="transmembrane region" description="Helical" evidence="9">
    <location>
        <begin position="42"/>
        <end position="60"/>
    </location>
</feature>
<dbReference type="PANTHER" id="PTHR32024:SF2">
    <property type="entry name" value="TRK SYSTEM POTASSIUM UPTAKE PROTEIN TRKG-RELATED"/>
    <property type="match status" value="1"/>
</dbReference>
<dbReference type="Proteomes" id="UP000050417">
    <property type="component" value="Unassembled WGS sequence"/>
</dbReference>
<name>A0A0N8GNY0_9CHLR</name>
<dbReference type="STRING" id="1134406.ADN00_03250"/>
<comment type="subcellular location">
    <subcellularLocation>
        <location evidence="1">Cell membrane</location>
        <topology evidence="1">Multi-pass membrane protein</topology>
    </subcellularLocation>
</comment>
<evidence type="ECO:0000256" key="7">
    <source>
        <dbReference type="ARBA" id="ARBA00023065"/>
    </source>
</evidence>
<dbReference type="InterPro" id="IPR003445">
    <property type="entry name" value="Cat_transpt"/>
</dbReference>
<comment type="similarity">
    <text evidence="2">Belongs to the TrkH potassium transport family.</text>
</comment>
<dbReference type="PANTHER" id="PTHR32024">
    <property type="entry name" value="TRK SYSTEM POTASSIUM UPTAKE PROTEIN TRKG-RELATED"/>
    <property type="match status" value="1"/>
</dbReference>
<evidence type="ECO:0000256" key="1">
    <source>
        <dbReference type="ARBA" id="ARBA00004651"/>
    </source>
</evidence>
<dbReference type="EMBL" id="LGCL01000014">
    <property type="protein sequence ID" value="KPL79354.1"/>
    <property type="molecule type" value="Genomic_DNA"/>
</dbReference>
<accession>A0A0N8GNY0</accession>
<feature type="transmembrane region" description="Helical" evidence="9">
    <location>
        <begin position="228"/>
        <end position="250"/>
    </location>
</feature>
<evidence type="ECO:0008006" key="12">
    <source>
        <dbReference type="Google" id="ProtNLM"/>
    </source>
</evidence>
<evidence type="ECO:0000256" key="5">
    <source>
        <dbReference type="ARBA" id="ARBA00022692"/>
    </source>
</evidence>
<feature type="transmembrane region" description="Helical" evidence="9">
    <location>
        <begin position="450"/>
        <end position="470"/>
    </location>
</feature>
<feature type="transmembrane region" description="Helical" evidence="9">
    <location>
        <begin position="271"/>
        <end position="289"/>
    </location>
</feature>
<keyword evidence="5 9" id="KW-0812">Transmembrane</keyword>
<organism evidence="10 11">
    <name type="scientific">Ornatilinea apprima</name>
    <dbReference type="NCBI Taxonomy" id="1134406"/>
    <lineage>
        <taxon>Bacteria</taxon>
        <taxon>Bacillati</taxon>
        <taxon>Chloroflexota</taxon>
        <taxon>Anaerolineae</taxon>
        <taxon>Anaerolineales</taxon>
        <taxon>Anaerolineaceae</taxon>
        <taxon>Ornatilinea</taxon>
    </lineage>
</organism>
<evidence type="ECO:0000256" key="6">
    <source>
        <dbReference type="ARBA" id="ARBA00022989"/>
    </source>
</evidence>
<dbReference type="AlphaFoldDB" id="A0A0N8GNY0"/>
<evidence type="ECO:0000256" key="3">
    <source>
        <dbReference type="ARBA" id="ARBA00022448"/>
    </source>
</evidence>
<reference evidence="10 11" key="1">
    <citation type="submission" date="2015-07" db="EMBL/GenBank/DDBJ databases">
        <title>Genome sequence of Ornatilinea apprima DSM 23815.</title>
        <authorList>
            <person name="Hemp J."/>
            <person name="Ward L.M."/>
            <person name="Pace L.A."/>
            <person name="Fischer W.W."/>
        </authorList>
    </citation>
    <scope>NUCLEOTIDE SEQUENCE [LARGE SCALE GENOMIC DNA]</scope>
    <source>
        <strain evidence="10 11">P3M-1</strain>
    </source>
</reference>
<dbReference type="GO" id="GO:0008324">
    <property type="term" value="F:monoatomic cation transmembrane transporter activity"/>
    <property type="evidence" value="ECO:0007669"/>
    <property type="project" value="InterPro"/>
</dbReference>
<evidence type="ECO:0000256" key="2">
    <source>
        <dbReference type="ARBA" id="ARBA00009137"/>
    </source>
</evidence>
<gene>
    <name evidence="10" type="ORF">ADN00_03250</name>
</gene>
<proteinExistence type="inferred from homology"/>
<keyword evidence="11" id="KW-1185">Reference proteome</keyword>
<sequence length="476" mass="52392">MIRQLPAPHPILRLVADFLLIFGVLLLIPLGIALFTGEQQQALTFGVMAAVFLVSMFWLRQSLPSPVIKERHAAIALAAGWILYSLFSAVPFIVFGLQPVDAFFEAFSGWSDTGLTMIPDPGILPYSLGFFRVLTQWVSGLGIVMFMLFLRGDSARAARGLFEAEGRFEDFTFNLWHIGRTVTLIYLAYTLVGFLGLWATGVPAFHALTHAITSLSTGGFSSNSVGVGLYGAAPSLVAMTIMLVGGISFSSHQALMVGKWRKMWNNPEVRALLVIIPLFAGLLLLELHITGSNPGEQILNGFFYVVSAVTTCGAGTTLQLSHLPDRVIFTLIFLMMTGAAYGSTTGGIKLWRVLIIFKLIQREIRRPFYPPGTLLPIRMGNNIVSDQTAIQIMAFVLLYLGIGMVGALFFMLFGYRALDALFTVFSAQGNVGLNAMPNALYYGMHPILKIQLMLHMFIGRVEIFPLIYLLRSFRSQ</sequence>
<feature type="transmembrane region" description="Helical" evidence="9">
    <location>
        <begin position="72"/>
        <end position="97"/>
    </location>
</feature>
<keyword evidence="6 9" id="KW-1133">Transmembrane helix</keyword>
<evidence type="ECO:0000256" key="8">
    <source>
        <dbReference type="ARBA" id="ARBA00023136"/>
    </source>
</evidence>
<dbReference type="GO" id="GO:0005886">
    <property type="term" value="C:plasma membrane"/>
    <property type="evidence" value="ECO:0007669"/>
    <property type="project" value="UniProtKB-SubCell"/>
</dbReference>
<feature type="transmembrane region" description="Helical" evidence="9">
    <location>
        <begin position="12"/>
        <end position="36"/>
    </location>
</feature>
<keyword evidence="3" id="KW-0813">Transport</keyword>
<dbReference type="GO" id="GO:0030001">
    <property type="term" value="P:metal ion transport"/>
    <property type="evidence" value="ECO:0007669"/>
    <property type="project" value="UniProtKB-ARBA"/>
</dbReference>
<protein>
    <recommendedName>
        <fullName evidence="12">Cation transporter</fullName>
    </recommendedName>
</protein>
<dbReference type="RefSeq" id="WP_075061523.1">
    <property type="nucleotide sequence ID" value="NZ_LGCL01000014.1"/>
</dbReference>
<dbReference type="OrthoDB" id="9810952at2"/>
<feature type="transmembrane region" description="Helical" evidence="9">
    <location>
        <begin position="327"/>
        <end position="344"/>
    </location>
</feature>
<keyword evidence="4" id="KW-1003">Cell membrane</keyword>
<feature type="transmembrane region" description="Helical" evidence="9">
    <location>
        <begin position="129"/>
        <end position="150"/>
    </location>
</feature>
<evidence type="ECO:0000313" key="10">
    <source>
        <dbReference type="EMBL" id="KPL79354.1"/>
    </source>
</evidence>
<feature type="transmembrane region" description="Helical" evidence="9">
    <location>
        <begin position="389"/>
        <end position="413"/>
    </location>
</feature>
<dbReference type="Pfam" id="PF02386">
    <property type="entry name" value="TrkH"/>
    <property type="match status" value="1"/>
</dbReference>
<evidence type="ECO:0000256" key="4">
    <source>
        <dbReference type="ARBA" id="ARBA00022475"/>
    </source>
</evidence>
<keyword evidence="8 9" id="KW-0472">Membrane</keyword>
<feature type="transmembrane region" description="Helical" evidence="9">
    <location>
        <begin position="184"/>
        <end position="208"/>
    </location>
</feature>
<comment type="caution">
    <text evidence="10">The sequence shown here is derived from an EMBL/GenBank/DDBJ whole genome shotgun (WGS) entry which is preliminary data.</text>
</comment>